<dbReference type="Proteomes" id="UP001367030">
    <property type="component" value="Unassembled WGS sequence"/>
</dbReference>
<feature type="transmembrane region" description="Helical" evidence="1">
    <location>
        <begin position="132"/>
        <end position="155"/>
    </location>
</feature>
<dbReference type="InterPro" id="IPR018688">
    <property type="entry name" value="PpoB2-like"/>
</dbReference>
<organism evidence="2 3">
    <name type="scientific">Variovorax robiniae</name>
    <dbReference type="NCBI Taxonomy" id="1836199"/>
    <lineage>
        <taxon>Bacteria</taxon>
        <taxon>Pseudomonadati</taxon>
        <taxon>Pseudomonadota</taxon>
        <taxon>Betaproteobacteria</taxon>
        <taxon>Burkholderiales</taxon>
        <taxon>Comamonadaceae</taxon>
        <taxon>Variovorax</taxon>
    </lineage>
</organism>
<name>A0ABU8XK43_9BURK</name>
<sequence>MTTRAKEGPQRAPRTQGLSKAVALWLGLALLGWAGLAWLAFDMGHPLAQLTMPMSPHWSAANLLAIVVMWAVMMAAMMLPSALPMVRAFVALCQRNGQRARSRQFVGAYLLVWMIFSIGATAAQWLLQAVGWVNPMLVSTSATLSVALLLVAGAYQFSPLKRICLARCRTPMGFLVGEWRGGRFGAFVMGWRHGLFCLGCCWALMALLYVGGVMNLAWITALSIGVAVEKLAPHGERVATLLGLALLGAGAFRLLLG</sequence>
<accession>A0ABU8XK43</accession>
<keyword evidence="1" id="KW-0472">Membrane</keyword>
<keyword evidence="1" id="KW-0812">Transmembrane</keyword>
<dbReference type="Pfam" id="PF09948">
    <property type="entry name" value="PpoB2"/>
    <property type="match status" value="1"/>
</dbReference>
<feature type="transmembrane region" description="Helical" evidence="1">
    <location>
        <begin position="61"/>
        <end position="86"/>
    </location>
</feature>
<dbReference type="RefSeq" id="WP_340340114.1">
    <property type="nucleotide sequence ID" value="NZ_JBBKZS010000060.1"/>
</dbReference>
<feature type="transmembrane region" description="Helical" evidence="1">
    <location>
        <begin position="21"/>
        <end position="41"/>
    </location>
</feature>
<gene>
    <name evidence="2" type="ORF">WKW79_36510</name>
</gene>
<evidence type="ECO:0000313" key="3">
    <source>
        <dbReference type="Proteomes" id="UP001367030"/>
    </source>
</evidence>
<feature type="transmembrane region" description="Helical" evidence="1">
    <location>
        <begin position="106"/>
        <end position="126"/>
    </location>
</feature>
<dbReference type="EMBL" id="JBBKZS010000060">
    <property type="protein sequence ID" value="MEJ8860086.1"/>
    <property type="molecule type" value="Genomic_DNA"/>
</dbReference>
<feature type="transmembrane region" description="Helical" evidence="1">
    <location>
        <begin position="238"/>
        <end position="256"/>
    </location>
</feature>
<comment type="caution">
    <text evidence="2">The sequence shown here is derived from an EMBL/GenBank/DDBJ whole genome shotgun (WGS) entry which is preliminary data.</text>
</comment>
<proteinExistence type="predicted"/>
<protein>
    <submittedName>
        <fullName evidence="2">DUF2182 domain-containing protein</fullName>
    </submittedName>
</protein>
<evidence type="ECO:0000256" key="1">
    <source>
        <dbReference type="SAM" id="Phobius"/>
    </source>
</evidence>
<evidence type="ECO:0000313" key="2">
    <source>
        <dbReference type="EMBL" id="MEJ8860086.1"/>
    </source>
</evidence>
<keyword evidence="1" id="KW-1133">Transmembrane helix</keyword>
<reference evidence="2 3" key="1">
    <citation type="submission" date="2024-03" db="EMBL/GenBank/DDBJ databases">
        <title>Novel species of the genus Variovorax.</title>
        <authorList>
            <person name="Liu Q."/>
            <person name="Xin Y.-H."/>
        </authorList>
    </citation>
    <scope>NUCLEOTIDE SEQUENCE [LARGE SCALE GENOMIC DNA]</scope>
    <source>
        <strain evidence="2 3">KACC 18901</strain>
    </source>
</reference>
<keyword evidence="3" id="KW-1185">Reference proteome</keyword>
<feature type="transmembrane region" description="Helical" evidence="1">
    <location>
        <begin position="195"/>
        <end position="218"/>
    </location>
</feature>